<protein>
    <submittedName>
        <fullName evidence="2">Uncharacterized protein</fullName>
    </submittedName>
</protein>
<reference evidence="2 3" key="1">
    <citation type="submission" date="2024-10" db="EMBL/GenBank/DDBJ databases">
        <authorList>
            <person name="Kim D."/>
        </authorList>
    </citation>
    <scope>NUCLEOTIDE SEQUENCE [LARGE SCALE GENOMIC DNA]</scope>
    <source>
        <strain evidence="2">BH-2024</strain>
    </source>
</reference>
<feature type="compositionally biased region" description="Acidic residues" evidence="1">
    <location>
        <begin position="196"/>
        <end position="210"/>
    </location>
</feature>
<evidence type="ECO:0000313" key="2">
    <source>
        <dbReference type="EMBL" id="KAL3098116.1"/>
    </source>
</evidence>
<dbReference type="AlphaFoldDB" id="A0ABD2K5E5"/>
<organism evidence="2 3">
    <name type="scientific">Heterodera trifolii</name>
    <dbReference type="NCBI Taxonomy" id="157864"/>
    <lineage>
        <taxon>Eukaryota</taxon>
        <taxon>Metazoa</taxon>
        <taxon>Ecdysozoa</taxon>
        <taxon>Nematoda</taxon>
        <taxon>Chromadorea</taxon>
        <taxon>Rhabditida</taxon>
        <taxon>Tylenchina</taxon>
        <taxon>Tylenchomorpha</taxon>
        <taxon>Tylenchoidea</taxon>
        <taxon>Heteroderidae</taxon>
        <taxon>Heteroderinae</taxon>
        <taxon>Heterodera</taxon>
    </lineage>
</organism>
<feature type="compositionally biased region" description="Basic and acidic residues" evidence="1">
    <location>
        <begin position="281"/>
        <end position="293"/>
    </location>
</feature>
<feature type="region of interest" description="Disordered" evidence="1">
    <location>
        <begin position="185"/>
        <end position="294"/>
    </location>
</feature>
<proteinExistence type="predicted"/>
<feature type="compositionally biased region" description="Acidic residues" evidence="1">
    <location>
        <begin position="53"/>
        <end position="64"/>
    </location>
</feature>
<sequence>MIAAEKAEVPNFSTALPMPIVPVNQPPKQTVLFPHFFDDITAQEKNVSIETPVDYDDSDEDEEDNLKRNDEMATPKQMPTMDKTTIVVPKMEVPTIEQMATMAVPTMEKTTMAQRQMIEVPTTEMPIIAVPKMEVPTIEQMATMAVPTTEMSIAVPNKAQIPTVAVPTTALIQTVHTLHFATEEQTQIDQRREEEEQREEQEEQQQDIDEELQKEGKRTETTKTAQLIVPKTEEEQNEEEKGQQKQQIEEPNAEEVAEQSDGQLGQQAVRATQQSIEEETAQVREEQQHEQKAQTETIILLKALEKTPKALAQEKTVEEAKSEPEQIQAVRPPSEEATKVPKNGSMHQSSAEKEVPSPSGDHAAHPPSATPPFRAVRPPSATPPMHTKSKHFRALRPFSIPQQKQQNKGLQKIQSQEDPPADDVRLGLTVLRGTDLRHHPLRQTLPWEEPRHKEAIFPTALSPPPNKSTIGTIGRTEEMAQIVEEVQESDNGVEEKHGKRIYLDYTRQNRISRPVRVEHKNSKELIKDECVQSRDCGRRQFLCCAKRWCDLGGECGMAKFCLPSCEMTKLAHLSELSPEGMPRIDLLYD</sequence>
<keyword evidence="3" id="KW-1185">Reference proteome</keyword>
<feature type="region of interest" description="Disordered" evidence="1">
    <location>
        <begin position="311"/>
        <end position="421"/>
    </location>
</feature>
<feature type="compositionally biased region" description="Basic and acidic residues" evidence="1">
    <location>
        <begin position="231"/>
        <end position="243"/>
    </location>
</feature>
<evidence type="ECO:0000313" key="3">
    <source>
        <dbReference type="Proteomes" id="UP001620626"/>
    </source>
</evidence>
<gene>
    <name evidence="2" type="ORF">niasHT_027661</name>
</gene>
<evidence type="ECO:0000256" key="1">
    <source>
        <dbReference type="SAM" id="MobiDB-lite"/>
    </source>
</evidence>
<accession>A0ABD2K5E5</accession>
<comment type="caution">
    <text evidence="2">The sequence shown here is derived from an EMBL/GenBank/DDBJ whole genome shotgun (WGS) entry which is preliminary data.</text>
</comment>
<feature type="compositionally biased region" description="Basic and acidic residues" evidence="1">
    <location>
        <begin position="211"/>
        <end position="221"/>
    </location>
</feature>
<dbReference type="EMBL" id="JBICBT010000830">
    <property type="protein sequence ID" value="KAL3098116.1"/>
    <property type="molecule type" value="Genomic_DNA"/>
</dbReference>
<feature type="compositionally biased region" description="Polar residues" evidence="1">
    <location>
        <begin position="260"/>
        <end position="275"/>
    </location>
</feature>
<feature type="compositionally biased region" description="Polar residues" evidence="1">
    <location>
        <begin position="400"/>
        <end position="417"/>
    </location>
</feature>
<name>A0ABD2K5E5_9BILA</name>
<feature type="compositionally biased region" description="Basic and acidic residues" evidence="1">
    <location>
        <begin position="315"/>
        <end position="324"/>
    </location>
</feature>
<dbReference type="Proteomes" id="UP001620626">
    <property type="component" value="Unassembled WGS sequence"/>
</dbReference>
<feature type="region of interest" description="Disordered" evidence="1">
    <location>
        <begin position="47"/>
        <end position="76"/>
    </location>
</feature>